<organism evidence="7 8">
    <name type="scientific">Apophysomyces ossiformis</name>
    <dbReference type="NCBI Taxonomy" id="679940"/>
    <lineage>
        <taxon>Eukaryota</taxon>
        <taxon>Fungi</taxon>
        <taxon>Fungi incertae sedis</taxon>
        <taxon>Mucoromycota</taxon>
        <taxon>Mucoromycotina</taxon>
        <taxon>Mucoromycetes</taxon>
        <taxon>Mucorales</taxon>
        <taxon>Mucorineae</taxon>
        <taxon>Mucoraceae</taxon>
        <taxon>Apophysomyces</taxon>
    </lineage>
</organism>
<dbReference type="Proteomes" id="UP000605846">
    <property type="component" value="Unassembled WGS sequence"/>
</dbReference>
<dbReference type="EMBL" id="JABAYA010000094">
    <property type="protein sequence ID" value="KAF7725576.1"/>
    <property type="molecule type" value="Genomic_DNA"/>
</dbReference>
<keyword evidence="8" id="KW-1185">Reference proteome</keyword>
<dbReference type="GO" id="GO:0005576">
    <property type="term" value="C:extracellular region"/>
    <property type="evidence" value="ECO:0007669"/>
    <property type="project" value="InterPro"/>
</dbReference>
<dbReference type="AlphaFoldDB" id="A0A8H7BS93"/>
<dbReference type="PANTHER" id="PTHR16320:SF1">
    <property type="entry name" value="SPHINGOMYELINASE DDB_G0288017"/>
    <property type="match status" value="1"/>
</dbReference>
<dbReference type="PANTHER" id="PTHR16320">
    <property type="entry name" value="SPHINGOMYELINASE FAMILY MEMBER"/>
    <property type="match status" value="1"/>
</dbReference>
<dbReference type="CDD" id="cd09078">
    <property type="entry name" value="nSMase"/>
    <property type="match status" value="1"/>
</dbReference>
<evidence type="ECO:0000313" key="8">
    <source>
        <dbReference type="Proteomes" id="UP000605846"/>
    </source>
</evidence>
<dbReference type="GO" id="GO:0004767">
    <property type="term" value="F:sphingomyelin phosphodiesterase activity"/>
    <property type="evidence" value="ECO:0007669"/>
    <property type="project" value="UniProtKB-EC"/>
</dbReference>
<evidence type="ECO:0000313" key="7">
    <source>
        <dbReference type="EMBL" id="KAF7725576.1"/>
    </source>
</evidence>
<evidence type="ECO:0000256" key="1">
    <source>
        <dbReference type="ARBA" id="ARBA00006335"/>
    </source>
</evidence>
<feature type="compositionally biased region" description="Acidic residues" evidence="4">
    <location>
        <begin position="47"/>
        <end position="60"/>
    </location>
</feature>
<dbReference type="OrthoDB" id="40902at2759"/>
<comment type="similarity">
    <text evidence="1">Belongs to the neutral sphingomyelinase family.</text>
</comment>
<feature type="compositionally biased region" description="Polar residues" evidence="4">
    <location>
        <begin position="83"/>
        <end position="94"/>
    </location>
</feature>
<gene>
    <name evidence="7" type="ORF">EC973_009531</name>
</gene>
<feature type="region of interest" description="Disordered" evidence="4">
    <location>
        <begin position="1"/>
        <end position="101"/>
    </location>
</feature>
<accession>A0A8H7BS93</accession>
<reference evidence="7" key="1">
    <citation type="submission" date="2020-01" db="EMBL/GenBank/DDBJ databases">
        <title>Genome Sequencing of Three Apophysomyces-Like Fungal Strains Confirms a Novel Fungal Genus in the Mucoromycota with divergent Burkholderia-like Endosymbiotic Bacteria.</title>
        <authorList>
            <person name="Stajich J.E."/>
            <person name="Macias A.M."/>
            <person name="Carter-House D."/>
            <person name="Lovett B."/>
            <person name="Kasson L.R."/>
            <person name="Berry K."/>
            <person name="Grigoriev I."/>
            <person name="Chang Y."/>
            <person name="Spatafora J."/>
            <person name="Kasson M.T."/>
        </authorList>
    </citation>
    <scope>NUCLEOTIDE SEQUENCE</scope>
    <source>
        <strain evidence="7">NRRL A-21654</strain>
    </source>
</reference>
<dbReference type="InterPro" id="IPR038772">
    <property type="entry name" value="Sph/SMPD2-like"/>
</dbReference>
<name>A0A8H7BS93_9FUNG</name>
<dbReference type="Gene3D" id="3.60.10.10">
    <property type="entry name" value="Endonuclease/exonuclease/phosphatase"/>
    <property type="match status" value="1"/>
</dbReference>
<keyword evidence="5" id="KW-0812">Transmembrane</keyword>
<sequence>MATNTTGIQHVDGITSEDREHDLETSEQSSDGAPAEQIAINLPTEAGDSDDEDTEEEASAETDGLLRTSQGRRREHAPALGRSYSQDSVVSTQSAPPPYELYPPARTVFGRMYNWIRKIPRFTTHQAIYLPTLPLSRSRSRRTTTSSVSFTSIDSFASSAYPTTCCSYYYHYLTARCPTLPRFVLPAKVGRFRGVILCISFFALLLFSFLLFCSIFFAPAPLPDPVIADKTTDTYARFLTLNIFMRPPGVKNNWSDFKDDRLDYIIRYILPEYDVVAFQEAFAFASRRKDHLIRKAREMGFNHHVESPRHYPWEFAVDGGLLLLSRFPILDSGEIEYPRGTHSDWLARKGALHALVQLNATRAVHVYTTHAQASYTIGGDPSPQDVQIRLDQFLRLREWISQTSQADNWPVLLLGDFNVDAAIHGKDIPITSPSKESSREYKMMMQVLSGLNSDVFSMSDGWAEAFAHAEHLRSMPFVDVVFENYGYHPVTFGDIMVNQEGEIEPAEIVLTDQDEIMSVQSLDRILWASRETSIMQIENARVEKFLVQDNPQIGEPDPKNIPFTQVSDHYGVSCMLHLV</sequence>
<dbReference type="InterPro" id="IPR036691">
    <property type="entry name" value="Endo/exonu/phosph_ase_sf"/>
</dbReference>
<feature type="domain" description="Endonuclease/exonuclease/phosphatase" evidence="6">
    <location>
        <begin position="239"/>
        <end position="420"/>
    </location>
</feature>
<dbReference type="InterPro" id="IPR005135">
    <property type="entry name" value="Endo/exonuclease/phosphatase"/>
</dbReference>
<dbReference type="EC" id="3.1.4.12" evidence="2"/>
<dbReference type="SUPFAM" id="SSF56219">
    <property type="entry name" value="DNase I-like"/>
    <property type="match status" value="1"/>
</dbReference>
<evidence type="ECO:0000256" key="2">
    <source>
        <dbReference type="ARBA" id="ARBA00012369"/>
    </source>
</evidence>
<evidence type="ECO:0000259" key="6">
    <source>
        <dbReference type="Pfam" id="PF03372"/>
    </source>
</evidence>
<evidence type="ECO:0000256" key="3">
    <source>
        <dbReference type="ARBA" id="ARBA00022801"/>
    </source>
</evidence>
<dbReference type="InterPro" id="IPR017766">
    <property type="entry name" value="Sphingomyelinase/PLipase_C"/>
</dbReference>
<keyword evidence="5" id="KW-1133">Transmembrane helix</keyword>
<comment type="caution">
    <text evidence="7">The sequence shown here is derived from an EMBL/GenBank/DDBJ whole genome shotgun (WGS) entry which is preliminary data.</text>
</comment>
<protein>
    <recommendedName>
        <fullName evidence="2">sphingomyelin phosphodiesterase</fullName>
        <ecNumber evidence="2">3.1.4.12</ecNumber>
    </recommendedName>
</protein>
<keyword evidence="3" id="KW-0378">Hydrolase</keyword>
<dbReference type="Pfam" id="PF03372">
    <property type="entry name" value="Exo_endo_phos"/>
    <property type="match status" value="1"/>
</dbReference>
<dbReference type="GO" id="GO:0005737">
    <property type="term" value="C:cytoplasm"/>
    <property type="evidence" value="ECO:0007669"/>
    <property type="project" value="TreeGrafter"/>
</dbReference>
<evidence type="ECO:0000256" key="4">
    <source>
        <dbReference type="SAM" id="MobiDB-lite"/>
    </source>
</evidence>
<feature type="transmembrane region" description="Helical" evidence="5">
    <location>
        <begin position="195"/>
        <end position="217"/>
    </location>
</feature>
<evidence type="ECO:0000256" key="5">
    <source>
        <dbReference type="SAM" id="Phobius"/>
    </source>
</evidence>
<keyword evidence="5" id="KW-0472">Membrane</keyword>
<proteinExistence type="inferred from homology"/>